<evidence type="ECO:0000256" key="18">
    <source>
        <dbReference type="ARBA" id="ARBA00041230"/>
    </source>
</evidence>
<evidence type="ECO:0000256" key="2">
    <source>
        <dbReference type="ARBA" id="ARBA00004585"/>
    </source>
</evidence>
<keyword evidence="24" id="KW-1185">Reference proteome</keyword>
<keyword evidence="20" id="KW-0175">Coiled coil</keyword>
<proteinExistence type="inferred from homology"/>
<dbReference type="Proteomes" id="UP000027361">
    <property type="component" value="Unassembled WGS sequence"/>
</dbReference>
<dbReference type="InterPro" id="IPR001841">
    <property type="entry name" value="Znf_RING"/>
</dbReference>
<dbReference type="EC" id="2.3.2.27" evidence="5"/>
<dbReference type="GO" id="GO:0008270">
    <property type="term" value="F:zinc ion binding"/>
    <property type="evidence" value="ECO:0007669"/>
    <property type="project" value="UniProtKB-KW"/>
</dbReference>
<dbReference type="GeneID" id="25262265"/>
<dbReference type="PANTHER" id="PTHR23350:SF0">
    <property type="entry name" value="PEROXISOME BIOGENESIS FACTOR 10"/>
    <property type="match status" value="1"/>
</dbReference>
<evidence type="ECO:0000256" key="14">
    <source>
        <dbReference type="ARBA" id="ARBA00022927"/>
    </source>
</evidence>
<dbReference type="GO" id="GO:0016567">
    <property type="term" value="P:protein ubiquitination"/>
    <property type="evidence" value="ECO:0007669"/>
    <property type="project" value="UniProtKB-ARBA"/>
</dbReference>
<keyword evidence="10" id="KW-0479">Metal-binding</keyword>
<feature type="coiled-coil region" evidence="20">
    <location>
        <begin position="259"/>
        <end position="286"/>
    </location>
</feature>
<organism evidence="23 24">
    <name type="scientific">Tilletiaria anomala (strain ATCC 24038 / CBS 436.72 / UBC 951)</name>
    <dbReference type="NCBI Taxonomy" id="1037660"/>
    <lineage>
        <taxon>Eukaryota</taxon>
        <taxon>Fungi</taxon>
        <taxon>Dikarya</taxon>
        <taxon>Basidiomycota</taxon>
        <taxon>Ustilaginomycotina</taxon>
        <taxon>Exobasidiomycetes</taxon>
        <taxon>Georgefischeriales</taxon>
        <taxon>Tilletiariaceae</taxon>
        <taxon>Tilletiaria</taxon>
    </lineage>
</organism>
<evidence type="ECO:0000256" key="19">
    <source>
        <dbReference type="PROSITE-ProRule" id="PRU00175"/>
    </source>
</evidence>
<evidence type="ECO:0000256" key="12">
    <source>
        <dbReference type="ARBA" id="ARBA00022786"/>
    </source>
</evidence>
<feature type="transmembrane region" description="Helical" evidence="21">
    <location>
        <begin position="108"/>
        <end position="126"/>
    </location>
</feature>
<dbReference type="HOGENOM" id="CLU_041707_2_0_1"/>
<dbReference type="PROSITE" id="PS00518">
    <property type="entry name" value="ZF_RING_1"/>
    <property type="match status" value="1"/>
</dbReference>
<reference evidence="23 24" key="1">
    <citation type="submission" date="2014-05" db="EMBL/GenBank/DDBJ databases">
        <title>Draft genome sequence of a rare smut relative, Tilletiaria anomala UBC 951.</title>
        <authorList>
            <consortium name="DOE Joint Genome Institute"/>
            <person name="Toome M."/>
            <person name="Kuo A."/>
            <person name="Henrissat B."/>
            <person name="Lipzen A."/>
            <person name="Tritt A."/>
            <person name="Yoshinaga Y."/>
            <person name="Zane M."/>
            <person name="Barry K."/>
            <person name="Grigoriev I.V."/>
            <person name="Spatafora J.W."/>
            <person name="Aimea M.C."/>
        </authorList>
    </citation>
    <scope>NUCLEOTIDE SEQUENCE [LARGE SCALE GENOMIC DNA]</scope>
    <source>
        <strain evidence="23 24">UBC 951</strain>
    </source>
</reference>
<dbReference type="GO" id="GO:0005778">
    <property type="term" value="C:peroxisomal membrane"/>
    <property type="evidence" value="ECO:0007669"/>
    <property type="project" value="UniProtKB-SubCell"/>
</dbReference>
<evidence type="ECO:0000256" key="20">
    <source>
        <dbReference type="SAM" id="Coils"/>
    </source>
</evidence>
<evidence type="ECO:0000313" key="23">
    <source>
        <dbReference type="EMBL" id="KDN52756.1"/>
    </source>
</evidence>
<protein>
    <recommendedName>
        <fullName evidence="5">RING-type E3 ubiquitin transferase</fullName>
        <ecNumber evidence="5">2.3.2.27</ecNumber>
    </recommendedName>
    <alternativeName>
        <fullName evidence="18">Peroxin-10</fullName>
    </alternativeName>
</protein>
<dbReference type="Pfam" id="PF04757">
    <property type="entry name" value="Pex2_Pex12"/>
    <property type="match status" value="1"/>
</dbReference>
<comment type="similarity">
    <text evidence="4">Belongs to the pex2/pex10/pex12 family.</text>
</comment>
<comment type="subcellular location">
    <subcellularLocation>
        <location evidence="2">Peroxisome membrane</location>
        <topology evidence="2">Multi-pass membrane protein</topology>
    </subcellularLocation>
</comment>
<evidence type="ECO:0000256" key="7">
    <source>
        <dbReference type="ARBA" id="ARBA00022593"/>
    </source>
</evidence>
<name>A0A066WG44_TILAU</name>
<keyword evidence="11 19" id="KW-0863">Zinc-finger</keyword>
<evidence type="ECO:0000256" key="4">
    <source>
        <dbReference type="ARBA" id="ARBA00008704"/>
    </source>
</evidence>
<evidence type="ECO:0000256" key="6">
    <source>
        <dbReference type="ARBA" id="ARBA00022448"/>
    </source>
</evidence>
<evidence type="ECO:0000313" key="24">
    <source>
        <dbReference type="Proteomes" id="UP000027361"/>
    </source>
</evidence>
<dbReference type="InterPro" id="IPR013083">
    <property type="entry name" value="Znf_RING/FYVE/PHD"/>
</dbReference>
<dbReference type="CDD" id="cd16527">
    <property type="entry name" value="RING-HC_PEX10"/>
    <property type="match status" value="1"/>
</dbReference>
<dbReference type="SMART" id="SM00184">
    <property type="entry name" value="RING"/>
    <property type="match status" value="1"/>
</dbReference>
<dbReference type="InParanoid" id="A0A066WG44"/>
<evidence type="ECO:0000259" key="22">
    <source>
        <dbReference type="PROSITE" id="PS50089"/>
    </source>
</evidence>
<keyword evidence="14" id="KW-0653">Protein transport</keyword>
<dbReference type="Pfam" id="PF13639">
    <property type="entry name" value="zf-RING_2"/>
    <property type="match status" value="1"/>
</dbReference>
<keyword evidence="9 21" id="KW-0812">Transmembrane</keyword>
<dbReference type="SUPFAM" id="SSF57850">
    <property type="entry name" value="RING/U-box"/>
    <property type="match status" value="1"/>
</dbReference>
<keyword evidence="17" id="KW-0576">Peroxisome</keyword>
<dbReference type="PROSITE" id="PS50089">
    <property type="entry name" value="ZF_RING_2"/>
    <property type="match status" value="1"/>
</dbReference>
<gene>
    <name evidence="23" type="ORF">K437DRAFT_220124</name>
</gene>
<evidence type="ECO:0000256" key="8">
    <source>
        <dbReference type="ARBA" id="ARBA00022679"/>
    </source>
</evidence>
<keyword evidence="12" id="KW-0833">Ubl conjugation pathway</keyword>
<keyword evidence="13" id="KW-0862">Zinc</keyword>
<dbReference type="OMA" id="YCDVVQL"/>
<keyword evidence="8" id="KW-0808">Transferase</keyword>
<evidence type="ECO:0000256" key="17">
    <source>
        <dbReference type="ARBA" id="ARBA00023140"/>
    </source>
</evidence>
<dbReference type="PANTHER" id="PTHR23350">
    <property type="entry name" value="PEROXISOME ASSEMBLY PROTEIN 10"/>
    <property type="match status" value="1"/>
</dbReference>
<accession>A0A066WG44</accession>
<evidence type="ECO:0000256" key="1">
    <source>
        <dbReference type="ARBA" id="ARBA00000900"/>
    </source>
</evidence>
<evidence type="ECO:0000256" key="10">
    <source>
        <dbReference type="ARBA" id="ARBA00022723"/>
    </source>
</evidence>
<dbReference type="AlphaFoldDB" id="A0A066WG44"/>
<dbReference type="Gene3D" id="3.30.40.10">
    <property type="entry name" value="Zinc/RING finger domain, C3HC4 (zinc finger)"/>
    <property type="match status" value="1"/>
</dbReference>
<dbReference type="InterPro" id="IPR006845">
    <property type="entry name" value="Pex_N"/>
</dbReference>
<dbReference type="GO" id="GO:0061630">
    <property type="term" value="F:ubiquitin protein ligase activity"/>
    <property type="evidence" value="ECO:0007669"/>
    <property type="project" value="UniProtKB-EC"/>
</dbReference>
<keyword evidence="15 21" id="KW-1133">Transmembrane helix</keyword>
<evidence type="ECO:0000256" key="15">
    <source>
        <dbReference type="ARBA" id="ARBA00022989"/>
    </source>
</evidence>
<evidence type="ECO:0000256" key="9">
    <source>
        <dbReference type="ARBA" id="ARBA00022692"/>
    </source>
</evidence>
<dbReference type="STRING" id="1037660.A0A066WG44"/>
<sequence>MSNPSSSRPYHPQSRFSFPWAAQPEIVRAYQKDAYYRDLFVDQFKDVVRTTLGVRVLHANSEIIAVIGGVAYLALCALNGAQTLGEEYVNAMMVDGKTGRIARGKRRVIFIFAHALLPYLVAKAYASARRFVVGSDQARQQALERARLRARAMLSASQRGNPDAVQIRPAVTDRIMTSIAKHLPALESFTASDSWLAYFGAAHLAIFYLAGRYYSIAQRLSDVRYISTVAQRPNQRPPSYEVLGVLLGIQIGVKALLGLNRYRRERRKAREAVTAAARAAAGLEAEKEGGGAKGRSAREKEVVVIDGVRWTHRSSPAAPADSDAVVASQGPTAPLAYADPDAVISPAELGLPASASRQDIETARAAAKARAIELEGIAQTVLKCTLCMEQRTPENGSSAVTECGHIFCWDCLSGWAREKPECPLCRQSISLHRLLPIYNF</sequence>
<evidence type="ECO:0000256" key="5">
    <source>
        <dbReference type="ARBA" id="ARBA00012483"/>
    </source>
</evidence>
<dbReference type="GO" id="GO:0016562">
    <property type="term" value="P:protein import into peroxisome matrix, receptor recycling"/>
    <property type="evidence" value="ECO:0007669"/>
    <property type="project" value="UniProtKB-ARBA"/>
</dbReference>
<dbReference type="RefSeq" id="XP_013245595.1">
    <property type="nucleotide sequence ID" value="XM_013390141.1"/>
</dbReference>
<dbReference type="EMBL" id="JMSN01000007">
    <property type="protein sequence ID" value="KDN52756.1"/>
    <property type="molecule type" value="Genomic_DNA"/>
</dbReference>
<dbReference type="InterPro" id="IPR017907">
    <property type="entry name" value="Znf_RING_CS"/>
</dbReference>
<evidence type="ECO:0000256" key="16">
    <source>
        <dbReference type="ARBA" id="ARBA00023136"/>
    </source>
</evidence>
<keyword evidence="16 21" id="KW-0472">Membrane</keyword>
<keyword evidence="7" id="KW-0962">Peroxisome biogenesis</keyword>
<dbReference type="OrthoDB" id="6270329at2759"/>
<evidence type="ECO:0000256" key="21">
    <source>
        <dbReference type="SAM" id="Phobius"/>
    </source>
</evidence>
<evidence type="ECO:0000256" key="3">
    <source>
        <dbReference type="ARBA" id="ARBA00004906"/>
    </source>
</evidence>
<evidence type="ECO:0000256" key="13">
    <source>
        <dbReference type="ARBA" id="ARBA00022833"/>
    </source>
</evidence>
<comment type="catalytic activity">
    <reaction evidence="1">
        <text>S-ubiquitinyl-[E2 ubiquitin-conjugating enzyme]-L-cysteine + [acceptor protein]-L-lysine = [E2 ubiquitin-conjugating enzyme]-L-cysteine + N(6)-ubiquitinyl-[acceptor protein]-L-lysine.</text>
        <dbReference type="EC" id="2.3.2.27"/>
    </reaction>
</comment>
<comment type="caution">
    <text evidence="23">The sequence shown here is derived from an EMBL/GenBank/DDBJ whole genome shotgun (WGS) entry which is preliminary data.</text>
</comment>
<dbReference type="InterPro" id="IPR025654">
    <property type="entry name" value="PEX2/10"/>
</dbReference>
<evidence type="ECO:0000256" key="11">
    <source>
        <dbReference type="ARBA" id="ARBA00022771"/>
    </source>
</evidence>
<comment type="pathway">
    <text evidence="3">Protein modification; protein ubiquitination.</text>
</comment>
<feature type="domain" description="RING-type" evidence="22">
    <location>
        <begin position="384"/>
        <end position="426"/>
    </location>
</feature>
<feature type="transmembrane region" description="Helical" evidence="21">
    <location>
        <begin position="195"/>
        <end position="214"/>
    </location>
</feature>
<keyword evidence="6" id="KW-0813">Transport</keyword>